<name>A0A067TQR3_GALM3</name>
<evidence type="ECO:0000313" key="1">
    <source>
        <dbReference type="EMBL" id="KDR85535.1"/>
    </source>
</evidence>
<sequence>MMPWQQAAAQEAQLVTEQKLSSGFVILTAYREFKEGVDVMKALEKKPLNGAMAWVGKPSALLAISNAVMRDPRVFHFDCPDWIEKYNQQVMFEAEFHKAWKDGGANVVMERAPARLAIEGWDAVRPALSTTIRAWIMCGFMAKSTGRHLVAMEFYSRVVNILDWGRRVWQNVSKDDRGVIFEKTFVRGVKRLRLAALHECLAAKENGCQYNRNDMAEWSRDLISETEANPPSPNDQLDPGFFASFWLYPKAEAFSMMPTWNSSNLPSTIFSQLKAILTMRNASRHS</sequence>
<evidence type="ECO:0000313" key="2">
    <source>
        <dbReference type="Proteomes" id="UP000027222"/>
    </source>
</evidence>
<dbReference type="Proteomes" id="UP000027222">
    <property type="component" value="Unassembled WGS sequence"/>
</dbReference>
<organism evidence="1 2">
    <name type="scientific">Galerina marginata (strain CBS 339.88)</name>
    <dbReference type="NCBI Taxonomy" id="685588"/>
    <lineage>
        <taxon>Eukaryota</taxon>
        <taxon>Fungi</taxon>
        <taxon>Dikarya</taxon>
        <taxon>Basidiomycota</taxon>
        <taxon>Agaricomycotina</taxon>
        <taxon>Agaricomycetes</taxon>
        <taxon>Agaricomycetidae</taxon>
        <taxon>Agaricales</taxon>
        <taxon>Agaricineae</taxon>
        <taxon>Strophariaceae</taxon>
        <taxon>Galerina</taxon>
    </lineage>
</organism>
<accession>A0A067TQR3</accession>
<reference evidence="2" key="1">
    <citation type="journal article" date="2014" name="Proc. Natl. Acad. Sci. U.S.A.">
        <title>Extensive sampling of basidiomycete genomes demonstrates inadequacy of the white-rot/brown-rot paradigm for wood decay fungi.</title>
        <authorList>
            <person name="Riley R."/>
            <person name="Salamov A.A."/>
            <person name="Brown D.W."/>
            <person name="Nagy L.G."/>
            <person name="Floudas D."/>
            <person name="Held B.W."/>
            <person name="Levasseur A."/>
            <person name="Lombard V."/>
            <person name="Morin E."/>
            <person name="Otillar R."/>
            <person name="Lindquist E.A."/>
            <person name="Sun H."/>
            <person name="LaButti K.M."/>
            <person name="Schmutz J."/>
            <person name="Jabbour D."/>
            <person name="Luo H."/>
            <person name="Baker S.E."/>
            <person name="Pisabarro A.G."/>
            <person name="Walton J.D."/>
            <person name="Blanchette R.A."/>
            <person name="Henrissat B."/>
            <person name="Martin F."/>
            <person name="Cullen D."/>
            <person name="Hibbett D.S."/>
            <person name="Grigoriev I.V."/>
        </authorList>
    </citation>
    <scope>NUCLEOTIDE SEQUENCE [LARGE SCALE GENOMIC DNA]</scope>
    <source>
        <strain evidence="2">CBS 339.88</strain>
    </source>
</reference>
<dbReference type="STRING" id="685588.A0A067TQR3"/>
<dbReference type="AlphaFoldDB" id="A0A067TQR3"/>
<keyword evidence="2" id="KW-1185">Reference proteome</keyword>
<dbReference type="EMBL" id="KL142367">
    <property type="protein sequence ID" value="KDR85535.1"/>
    <property type="molecule type" value="Genomic_DNA"/>
</dbReference>
<protein>
    <submittedName>
        <fullName evidence="1">Uncharacterized protein</fullName>
    </submittedName>
</protein>
<dbReference type="OrthoDB" id="2423701at2759"/>
<proteinExistence type="predicted"/>
<dbReference type="HOGENOM" id="CLU_973318_0_0_1"/>
<gene>
    <name evidence="1" type="ORF">GALMADRAFT_368117</name>
</gene>